<dbReference type="Proteomes" id="UP000033411">
    <property type="component" value="Unassembled WGS sequence"/>
</dbReference>
<dbReference type="InterPro" id="IPR030678">
    <property type="entry name" value="Peptide/Ni-bd"/>
</dbReference>
<dbReference type="GO" id="GO:0030288">
    <property type="term" value="C:outer membrane-bounded periplasmic space"/>
    <property type="evidence" value="ECO:0007669"/>
    <property type="project" value="UniProtKB-ARBA"/>
</dbReference>
<feature type="domain" description="Solute-binding protein family 5" evidence="3">
    <location>
        <begin position="86"/>
        <end position="426"/>
    </location>
</feature>
<dbReference type="AlphaFoldDB" id="A0A0F5Q9K5"/>
<dbReference type="SUPFAM" id="SSF53850">
    <property type="entry name" value="Periplasmic binding protein-like II"/>
    <property type="match status" value="1"/>
</dbReference>
<reference evidence="4 5" key="1">
    <citation type="submission" date="2015-03" db="EMBL/GenBank/DDBJ databases">
        <authorList>
            <person name="Lepp D."/>
            <person name="Hassan Y.I."/>
            <person name="Li X.-Z."/>
            <person name="Zhou T."/>
        </authorList>
    </citation>
    <scope>NUCLEOTIDE SEQUENCE [LARGE SCALE GENOMIC DNA]</scope>
    <source>
        <strain evidence="4 5">E84</strain>
    </source>
</reference>
<evidence type="ECO:0000259" key="3">
    <source>
        <dbReference type="Pfam" id="PF00496"/>
    </source>
</evidence>
<dbReference type="RefSeq" id="WP_046137389.1">
    <property type="nucleotide sequence ID" value="NZ_LANJ01000019.1"/>
</dbReference>
<dbReference type="STRING" id="1293439.WH87_12840"/>
<dbReference type="PROSITE" id="PS51318">
    <property type="entry name" value="TAT"/>
    <property type="match status" value="1"/>
</dbReference>
<organism evidence="4 5">
    <name type="scientific">Devosia epidermidihirudinis</name>
    <dbReference type="NCBI Taxonomy" id="1293439"/>
    <lineage>
        <taxon>Bacteria</taxon>
        <taxon>Pseudomonadati</taxon>
        <taxon>Pseudomonadota</taxon>
        <taxon>Alphaproteobacteria</taxon>
        <taxon>Hyphomicrobiales</taxon>
        <taxon>Devosiaceae</taxon>
        <taxon>Devosia</taxon>
    </lineage>
</organism>
<accession>A0A0F5Q9K5</accession>
<dbReference type="GO" id="GO:1904680">
    <property type="term" value="F:peptide transmembrane transporter activity"/>
    <property type="evidence" value="ECO:0007669"/>
    <property type="project" value="TreeGrafter"/>
</dbReference>
<proteinExistence type="inferred from homology"/>
<dbReference type="Gene3D" id="3.10.105.10">
    <property type="entry name" value="Dipeptide-binding Protein, Domain 3"/>
    <property type="match status" value="1"/>
</dbReference>
<dbReference type="InterPro" id="IPR006311">
    <property type="entry name" value="TAT_signal"/>
</dbReference>
<comment type="caution">
    <text evidence="4">The sequence shown here is derived from an EMBL/GenBank/DDBJ whole genome shotgun (WGS) entry which is preliminary data.</text>
</comment>
<evidence type="ECO:0000256" key="2">
    <source>
        <dbReference type="ARBA" id="ARBA00005695"/>
    </source>
</evidence>
<comment type="similarity">
    <text evidence="2">Belongs to the bacterial solute-binding protein 5 family.</text>
</comment>
<evidence type="ECO:0000313" key="5">
    <source>
        <dbReference type="Proteomes" id="UP000033411"/>
    </source>
</evidence>
<keyword evidence="5" id="KW-1185">Reference proteome</keyword>
<dbReference type="PIRSF" id="PIRSF002741">
    <property type="entry name" value="MppA"/>
    <property type="match status" value="1"/>
</dbReference>
<dbReference type="OrthoDB" id="9803988at2"/>
<dbReference type="Gene3D" id="3.40.190.10">
    <property type="entry name" value="Periplasmic binding protein-like II"/>
    <property type="match status" value="1"/>
</dbReference>
<evidence type="ECO:0000256" key="1">
    <source>
        <dbReference type="ARBA" id="ARBA00004418"/>
    </source>
</evidence>
<evidence type="ECO:0000313" key="4">
    <source>
        <dbReference type="EMBL" id="KKC37411.1"/>
    </source>
</evidence>
<dbReference type="GO" id="GO:0015833">
    <property type="term" value="P:peptide transport"/>
    <property type="evidence" value="ECO:0007669"/>
    <property type="project" value="TreeGrafter"/>
</dbReference>
<comment type="subcellular location">
    <subcellularLocation>
        <location evidence="1">Periplasm</location>
    </subcellularLocation>
</comment>
<protein>
    <recommendedName>
        <fullName evidence="3">Solute-binding protein family 5 domain-containing protein</fullName>
    </recommendedName>
</protein>
<dbReference type="PANTHER" id="PTHR30290">
    <property type="entry name" value="PERIPLASMIC BINDING COMPONENT OF ABC TRANSPORTER"/>
    <property type="match status" value="1"/>
</dbReference>
<name>A0A0F5Q9K5_9HYPH</name>
<dbReference type="InterPro" id="IPR000914">
    <property type="entry name" value="SBP_5_dom"/>
</dbReference>
<dbReference type="InterPro" id="IPR039424">
    <property type="entry name" value="SBP_5"/>
</dbReference>
<sequence>MRTSRREFLLMASAAGFATSFGLAPYKVLAQEGGTVVIATAARAPTTLDPYRPGGTTGDSWAIIHLFSTLIAPADGSFSLKPDDFLPLLAESYESSADGLTWTYRLRKGVQFHKGYGELTADDVLFTYDRILDPQILTPDKVMFSIISTVEAPDDYTVVFTLKRPDPLFNAILSKHTGVILSRKATEEKGDGVNLDPIGTGPYQLESVSEADGVILVRNPDYFGEPAANERLHVRFIADTTARTLAFASGQVDMMEGVRAPGWVGTMLQRDPNTQFDTTEPGASVFLFLNLTRAPLDDVRVRRAFRYAINNAQIAEAYQGIATPMLGITAPSFPGAVQRDDLPEDLRYDYDPARANALLAEAGFPDGITIPCYTSQREDYAAIMLMIQEQLRAANITLDLSIIDHATMHAQNNKDMNALTIYITSLPPVPTHPFVSHLVSGSVVKASGDGGVNYSHYGVAIPGVDDLIDKVLEEADFDTQVALIGEAERRVLTDMPMMGLVTLSAIVARNPRVDLGYDLKSGYPYWSLAKAHQV</sequence>
<gene>
    <name evidence="4" type="ORF">WH87_12840</name>
</gene>
<dbReference type="Pfam" id="PF00496">
    <property type="entry name" value="SBP_bac_5"/>
    <property type="match status" value="1"/>
</dbReference>
<dbReference type="PATRIC" id="fig|1293439.3.peg.2176"/>
<dbReference type="GO" id="GO:0043190">
    <property type="term" value="C:ATP-binding cassette (ABC) transporter complex"/>
    <property type="evidence" value="ECO:0007669"/>
    <property type="project" value="InterPro"/>
</dbReference>
<dbReference type="EMBL" id="LANJ01000019">
    <property type="protein sequence ID" value="KKC37411.1"/>
    <property type="molecule type" value="Genomic_DNA"/>
</dbReference>